<accession>A0ABV3XYE7</accession>
<proteinExistence type="predicted"/>
<evidence type="ECO:0000313" key="2">
    <source>
        <dbReference type="Proteomes" id="UP001560267"/>
    </source>
</evidence>
<organism evidence="1 2">
    <name type="scientific">Ferrimicrobium acidiphilum</name>
    <dbReference type="NCBI Taxonomy" id="121039"/>
    <lineage>
        <taxon>Bacteria</taxon>
        <taxon>Bacillati</taxon>
        <taxon>Actinomycetota</taxon>
        <taxon>Acidimicrobiia</taxon>
        <taxon>Acidimicrobiales</taxon>
        <taxon>Acidimicrobiaceae</taxon>
        <taxon>Ferrimicrobium</taxon>
    </lineage>
</organism>
<keyword evidence="2" id="KW-1185">Reference proteome</keyword>
<comment type="caution">
    <text evidence="1">The sequence shown here is derived from an EMBL/GenBank/DDBJ whole genome shotgun (WGS) entry which is preliminary data.</text>
</comment>
<sequence>MLEIRGPGHHERSELAAVVTRVLASVGREVWVRMDIRPRLAADISTVLDEGASKVLLVGQGLYGVASSDELVHEVPSEVTMIELRALADPLGLYGAQTVLTDQEIAALRREGVVVDGVS</sequence>
<protein>
    <submittedName>
        <fullName evidence="1">Uncharacterized protein</fullName>
    </submittedName>
</protein>
<dbReference type="RefSeq" id="WP_298382769.1">
    <property type="nucleotide sequence ID" value="NZ_JBFSHR010000001.1"/>
</dbReference>
<reference evidence="1 2" key="1">
    <citation type="submission" date="2024-07" db="EMBL/GenBank/DDBJ databases">
        <title>Draft Genome Sequence of Ferrimicrobium acidiphilum Strain YE2023, Isolated from a Pulp of Bioleach Reactor.</title>
        <authorList>
            <person name="Elkina Y.A."/>
            <person name="Bulaeva A.G."/>
            <person name="Beletsky A.V."/>
            <person name="Mardanov A.V."/>
        </authorList>
    </citation>
    <scope>NUCLEOTIDE SEQUENCE [LARGE SCALE GENOMIC DNA]</scope>
    <source>
        <strain evidence="1 2">YE2023</strain>
    </source>
</reference>
<dbReference type="EMBL" id="JBFSHR010000001">
    <property type="protein sequence ID" value="MEX6428332.1"/>
    <property type="molecule type" value="Genomic_DNA"/>
</dbReference>
<name>A0ABV3XYE7_9ACTN</name>
<gene>
    <name evidence="1" type="ORF">AB6A68_00535</name>
</gene>
<dbReference type="Proteomes" id="UP001560267">
    <property type="component" value="Unassembled WGS sequence"/>
</dbReference>
<evidence type="ECO:0000313" key="1">
    <source>
        <dbReference type="EMBL" id="MEX6428332.1"/>
    </source>
</evidence>